<name>A0ABT3IJA3_9BACT</name>
<accession>A0ABT3IJA3</accession>
<keyword evidence="2" id="KW-1185">Reference proteome</keyword>
<evidence type="ECO:0000313" key="2">
    <source>
        <dbReference type="Proteomes" id="UP001207742"/>
    </source>
</evidence>
<comment type="caution">
    <text evidence="1">The sequence shown here is derived from an EMBL/GenBank/DDBJ whole genome shotgun (WGS) entry which is preliminary data.</text>
</comment>
<evidence type="ECO:0000313" key="1">
    <source>
        <dbReference type="EMBL" id="MCW3484046.1"/>
    </source>
</evidence>
<organism evidence="1 2">
    <name type="scientific">Chitinophaga nivalis</name>
    <dbReference type="NCBI Taxonomy" id="2991709"/>
    <lineage>
        <taxon>Bacteria</taxon>
        <taxon>Pseudomonadati</taxon>
        <taxon>Bacteroidota</taxon>
        <taxon>Chitinophagia</taxon>
        <taxon>Chitinophagales</taxon>
        <taxon>Chitinophagaceae</taxon>
        <taxon>Chitinophaga</taxon>
    </lineage>
</organism>
<dbReference type="Proteomes" id="UP001207742">
    <property type="component" value="Unassembled WGS sequence"/>
</dbReference>
<reference evidence="1 2" key="1">
    <citation type="submission" date="2022-10" db="EMBL/GenBank/DDBJ databases">
        <title>Chitinophaga nivalis PC15 sp. nov., isolated from Pyeongchang county, South Korea.</title>
        <authorList>
            <person name="Trinh H.N."/>
        </authorList>
    </citation>
    <scope>NUCLEOTIDE SEQUENCE [LARGE SCALE GENOMIC DNA]</scope>
    <source>
        <strain evidence="1 2">PC14</strain>
    </source>
</reference>
<sequence>MPIINFELLNGASNWPVCAGRKLNLKFRCILQAETTPLNLTLSYTSANPDVFFLEGGKRLPALSHSGFVMTGSMNKFSDTIVLDAAGKEQTTIRIVATIPGSTSDTGFTTAVSLCEAVNLQLKGFKADITLPAMKESYPFRNYAYQPASVPAIRFFIRKAQLKK</sequence>
<protein>
    <submittedName>
        <fullName evidence="1">Uncharacterized protein</fullName>
    </submittedName>
</protein>
<dbReference type="RefSeq" id="WP_264729565.1">
    <property type="nucleotide sequence ID" value="NZ_JAPDNR010000001.1"/>
</dbReference>
<gene>
    <name evidence="1" type="ORF">OL497_09090</name>
</gene>
<proteinExistence type="predicted"/>
<dbReference type="EMBL" id="JAPDNS010000001">
    <property type="protein sequence ID" value="MCW3484046.1"/>
    <property type="molecule type" value="Genomic_DNA"/>
</dbReference>